<comment type="caution">
    <text evidence="1">The sequence shown here is derived from an EMBL/GenBank/DDBJ whole genome shotgun (WGS) entry which is preliminary data.</text>
</comment>
<dbReference type="Proteomes" id="UP001519460">
    <property type="component" value="Unassembled WGS sequence"/>
</dbReference>
<organism evidence="1 2">
    <name type="scientific">Batillaria attramentaria</name>
    <dbReference type="NCBI Taxonomy" id="370345"/>
    <lineage>
        <taxon>Eukaryota</taxon>
        <taxon>Metazoa</taxon>
        <taxon>Spiralia</taxon>
        <taxon>Lophotrochozoa</taxon>
        <taxon>Mollusca</taxon>
        <taxon>Gastropoda</taxon>
        <taxon>Caenogastropoda</taxon>
        <taxon>Sorbeoconcha</taxon>
        <taxon>Cerithioidea</taxon>
        <taxon>Batillariidae</taxon>
        <taxon>Batillaria</taxon>
    </lineage>
</organism>
<sequence length="72" mass="8175">MTFALEQHKIMNMASPRNTMNTRGCGLVHRDHAKGITGVHAQLQVCNRRAFRLLENTEAMQAFSKPYKCSLL</sequence>
<proteinExistence type="predicted"/>
<evidence type="ECO:0000313" key="2">
    <source>
        <dbReference type="Proteomes" id="UP001519460"/>
    </source>
</evidence>
<reference evidence="1 2" key="1">
    <citation type="journal article" date="2023" name="Sci. Data">
        <title>Genome assembly of the Korean intertidal mud-creeper Batillaria attramentaria.</title>
        <authorList>
            <person name="Patra A.K."/>
            <person name="Ho P.T."/>
            <person name="Jun S."/>
            <person name="Lee S.J."/>
            <person name="Kim Y."/>
            <person name="Won Y.J."/>
        </authorList>
    </citation>
    <scope>NUCLEOTIDE SEQUENCE [LARGE SCALE GENOMIC DNA]</scope>
    <source>
        <strain evidence="1">Wonlab-2016</strain>
    </source>
</reference>
<dbReference type="EMBL" id="JACVVK020000184">
    <property type="protein sequence ID" value="KAK7486088.1"/>
    <property type="molecule type" value="Genomic_DNA"/>
</dbReference>
<protein>
    <submittedName>
        <fullName evidence="1">Uncharacterized protein</fullName>
    </submittedName>
</protein>
<evidence type="ECO:0000313" key="1">
    <source>
        <dbReference type="EMBL" id="KAK7486088.1"/>
    </source>
</evidence>
<gene>
    <name evidence="1" type="ORF">BaRGS_00022697</name>
</gene>
<accession>A0ABD0KFY4</accession>
<name>A0ABD0KFY4_9CAEN</name>
<dbReference type="AlphaFoldDB" id="A0ABD0KFY4"/>
<keyword evidence="2" id="KW-1185">Reference proteome</keyword>